<dbReference type="Gene3D" id="2.60.40.1120">
    <property type="entry name" value="Carboxypeptidase-like, regulatory domain"/>
    <property type="match status" value="1"/>
</dbReference>
<dbReference type="InterPro" id="IPR008969">
    <property type="entry name" value="CarboxyPept-like_regulatory"/>
</dbReference>
<dbReference type="NCBIfam" id="TIGR04057">
    <property type="entry name" value="SusC_RagA_signa"/>
    <property type="match status" value="1"/>
</dbReference>
<keyword evidence="1 4" id="KW-0732">Signal</keyword>
<proteinExistence type="inferred from homology"/>
<keyword evidence="2" id="KW-1134">Transmembrane beta strand</keyword>
<feature type="chain" id="PRO_5046983816" evidence="4">
    <location>
        <begin position="23"/>
        <end position="1055"/>
    </location>
</feature>
<evidence type="ECO:0000259" key="5">
    <source>
        <dbReference type="Pfam" id="PF00593"/>
    </source>
</evidence>
<evidence type="ECO:0000313" key="8">
    <source>
        <dbReference type="Proteomes" id="UP001273350"/>
    </source>
</evidence>
<dbReference type="SUPFAM" id="SSF56935">
    <property type="entry name" value="Porins"/>
    <property type="match status" value="1"/>
</dbReference>
<dbReference type="InterPro" id="IPR037066">
    <property type="entry name" value="Plug_dom_sf"/>
</dbReference>
<feature type="domain" description="TonB-dependent receptor-like beta-barrel" evidence="5">
    <location>
        <begin position="416"/>
        <end position="1009"/>
    </location>
</feature>
<dbReference type="Pfam" id="PF13715">
    <property type="entry name" value="CarbopepD_reg_2"/>
    <property type="match status" value="1"/>
</dbReference>
<evidence type="ECO:0000256" key="3">
    <source>
        <dbReference type="RuleBase" id="RU003357"/>
    </source>
</evidence>
<keyword evidence="2 3" id="KW-0472">Membrane</keyword>
<gene>
    <name evidence="7" type="ORF">SGQ83_15350</name>
</gene>
<dbReference type="InterPro" id="IPR023997">
    <property type="entry name" value="TonB-dep_OMP_SusC/RagA_CS"/>
</dbReference>
<dbReference type="Pfam" id="PF07715">
    <property type="entry name" value="Plug"/>
    <property type="match status" value="1"/>
</dbReference>
<sequence>MKLTKLLIFCISSLLFSVIAMAQDVTVNGVINDESGLPVPGATILLKGTTKATASDFDGKFQISVPSNGILTISFVGYMTVQETVNGRSKIEIRLKPESQNLNEVVVVGYGTQKKSVVTGSISSVKAKDLESLPITRVEQALQGRVSGVSIAANAGQPGSASTIRIRGFTTLNNNDPLWVVDGVIVDNGGIGYLNQSDIESIEVLKDGASGAIYGSRAAAGVILVTTKKGKAGRISVSYTGFSGTSQAAKKLDLLDASQYVTIMNEAHINGGKPALFPTRTAPTPGNPLGSPIDYGKGTNWQDVIFNDHAQRYSHELSFSGGNDVSTFYMSFGLTDQEGIITSDISNYTRKNIRLNSNHKLGKYIKIGQTLGYSNEKTVGIGNTNDEFGGPLSSAINLDPLTPVLVAPGPLTGAGTPYENKNALRDANGNYYGISTNVTQETSNPLAYTQTRLGNNDFADNFVGNIFIEAEILPGLKFKSTAGGKLAYYGSDNFTPVYYLNGATKKDVNELFRSYKKSFSWNWENTLNYDKKIGNHHFGILLGKGTYVDNITSGNDITYRGVPATTHAEASFNVDIPIKDKIANAYNGQAMEHRVESLFSRLNYDYKEKYIFTGILRRDGSTRFGPNHKYGTFPSVSLGWVPSKEGFWKDNNVVNTLKIRGGYGVTGNDSSPDFLYISTVGIQRNYTIGGEIANGQSPNAIPNPDLKWEETKQLNIGFETTLLRDFNLSVDLFNKKTEGILMKVPIPGYVGATGNTYANLADMENRGIDIELGYRKKFGALNLSVNGNFSYIKNEITYIDKGVNFIVGDETVQSSSYEINRTQVGHAYNSFYGFKTNGIFQTQAEVDSYKNAAGKVIQPNAKPGDFRWQDLDGDGVIGANDRTFLGTSLPKFTYGLTINLDYKGFDLLVFGQGAGGNMIYQGLRRLDIATANYQTDVLGRWTGPGSTNSYPRVTTTDSNKNFTNPSDFNLEKGDFFRFKTIQLGYSFPKEWIESISLQKVRLYVTGENLWTITKYTGYDPEIGGPTTAGMNNVQGVDRGYYPQAKSYMLGVNLQF</sequence>
<dbReference type="Gene3D" id="2.170.130.10">
    <property type="entry name" value="TonB-dependent receptor, plug domain"/>
    <property type="match status" value="1"/>
</dbReference>
<dbReference type="InterPro" id="IPR012910">
    <property type="entry name" value="Plug_dom"/>
</dbReference>
<reference evidence="7 8" key="1">
    <citation type="submission" date="2023-11" db="EMBL/GenBank/DDBJ databases">
        <title>Unpublished Manusciprt.</title>
        <authorList>
            <person name="Saticioglu I.B."/>
            <person name="Ay H."/>
            <person name="Ajmi N."/>
            <person name="Altun S."/>
            <person name="Duman M."/>
        </authorList>
    </citation>
    <scope>NUCLEOTIDE SEQUENCE [LARGE SCALE GENOMIC DNA]</scope>
    <source>
        <strain evidence="7 8">Fl-318</strain>
    </source>
</reference>
<dbReference type="InterPro" id="IPR023996">
    <property type="entry name" value="TonB-dep_OMP_SusC/RagA"/>
</dbReference>
<dbReference type="PANTHER" id="PTHR30069">
    <property type="entry name" value="TONB-DEPENDENT OUTER MEMBRANE RECEPTOR"/>
    <property type="match status" value="1"/>
</dbReference>
<dbReference type="SUPFAM" id="SSF49464">
    <property type="entry name" value="Carboxypeptidase regulatory domain-like"/>
    <property type="match status" value="1"/>
</dbReference>
<evidence type="ECO:0000313" key="7">
    <source>
        <dbReference type="EMBL" id="MDX6190734.1"/>
    </source>
</evidence>
<dbReference type="PANTHER" id="PTHR30069:SF29">
    <property type="entry name" value="HEMOGLOBIN AND HEMOGLOBIN-HAPTOGLOBIN-BINDING PROTEIN 1-RELATED"/>
    <property type="match status" value="1"/>
</dbReference>
<dbReference type="Proteomes" id="UP001273350">
    <property type="component" value="Unassembled WGS sequence"/>
</dbReference>
<keyword evidence="2" id="KW-0998">Cell outer membrane</keyword>
<dbReference type="EMBL" id="JAWXVI010000008">
    <property type="protein sequence ID" value="MDX6190734.1"/>
    <property type="molecule type" value="Genomic_DNA"/>
</dbReference>
<evidence type="ECO:0000256" key="1">
    <source>
        <dbReference type="ARBA" id="ARBA00022729"/>
    </source>
</evidence>
<keyword evidence="2" id="KW-0812">Transmembrane</keyword>
<evidence type="ECO:0000256" key="4">
    <source>
        <dbReference type="SAM" id="SignalP"/>
    </source>
</evidence>
<comment type="similarity">
    <text evidence="2 3">Belongs to the TonB-dependent receptor family.</text>
</comment>
<feature type="domain" description="TonB-dependent receptor plug" evidence="6">
    <location>
        <begin position="116"/>
        <end position="222"/>
    </location>
</feature>
<dbReference type="PROSITE" id="PS52016">
    <property type="entry name" value="TONB_DEPENDENT_REC_3"/>
    <property type="match status" value="1"/>
</dbReference>
<evidence type="ECO:0000256" key="2">
    <source>
        <dbReference type="PROSITE-ProRule" id="PRU01360"/>
    </source>
</evidence>
<dbReference type="RefSeq" id="WP_047772983.1">
    <property type="nucleotide sequence ID" value="NZ_CP087134.1"/>
</dbReference>
<protein>
    <submittedName>
        <fullName evidence="7">TonB-dependent receptor</fullName>
    </submittedName>
</protein>
<keyword evidence="3" id="KW-0798">TonB box</keyword>
<dbReference type="NCBIfam" id="TIGR04056">
    <property type="entry name" value="OMP_RagA_SusC"/>
    <property type="match status" value="1"/>
</dbReference>
<accession>A0ABU4RGC2</accession>
<keyword evidence="7" id="KW-0675">Receptor</keyword>
<comment type="subcellular location">
    <subcellularLocation>
        <location evidence="2">Cell outer membrane</location>
        <topology evidence="2">Multi-pass membrane protein</topology>
    </subcellularLocation>
</comment>
<name>A0ABU4RGC2_9FLAO</name>
<organism evidence="7 8">
    <name type="scientific">Flavobacterium cupriresistens</name>
    <dbReference type="NCBI Taxonomy" id="2893885"/>
    <lineage>
        <taxon>Bacteria</taxon>
        <taxon>Pseudomonadati</taxon>
        <taxon>Bacteroidota</taxon>
        <taxon>Flavobacteriia</taxon>
        <taxon>Flavobacteriales</taxon>
        <taxon>Flavobacteriaceae</taxon>
        <taxon>Flavobacterium</taxon>
    </lineage>
</organism>
<dbReference type="InterPro" id="IPR039426">
    <property type="entry name" value="TonB-dep_rcpt-like"/>
</dbReference>
<dbReference type="InterPro" id="IPR000531">
    <property type="entry name" value="Beta-barrel_TonB"/>
</dbReference>
<dbReference type="Pfam" id="PF00593">
    <property type="entry name" value="TonB_dep_Rec_b-barrel"/>
    <property type="match status" value="1"/>
</dbReference>
<feature type="signal peptide" evidence="4">
    <location>
        <begin position="1"/>
        <end position="22"/>
    </location>
</feature>
<evidence type="ECO:0000259" key="6">
    <source>
        <dbReference type="Pfam" id="PF07715"/>
    </source>
</evidence>
<keyword evidence="8" id="KW-1185">Reference proteome</keyword>
<comment type="caution">
    <text evidence="7">The sequence shown here is derived from an EMBL/GenBank/DDBJ whole genome shotgun (WGS) entry which is preliminary data.</text>
</comment>
<keyword evidence="2" id="KW-0813">Transport</keyword>